<feature type="region of interest" description="Disordered" evidence="1">
    <location>
        <begin position="146"/>
        <end position="187"/>
    </location>
</feature>
<dbReference type="OrthoDB" id="3498215at2759"/>
<evidence type="ECO:0000313" key="3">
    <source>
        <dbReference type="Proteomes" id="UP000784919"/>
    </source>
</evidence>
<sequence length="429" mass="46574">MGRPRKRRATAEPLAPGIRTIASQSPRPSHGGSTLPWNSAEETAFARDLDLLPLVDESSNYLGVQPDNFGDITSPALYTFPQHPYPSDIFASDNDNLGDYYFPLDLLGTGTGTPGTGIELLQGIDFNEPELGASFISKDISDSLQQCVSTHAHPQEPPEETPPSVLSTMPSTGVSPESGATPAIQPPPRTFTNVSCGCLSSLYLAIESLNHLPSDVPSAMRATRSATKVAQDVLDCPYCSNWLLRDPLQPPPVQALQNMMYLGALVPSACNAYATILEMIDSETDAAIESNRQILFSFKDIGGLWGHVLDGQGSCSALKAYDNKALEPAVWQATVRSILKLDVYGLGGKTGESPTGRHLQRGLKDVVNHLDRTARVRHEMMDELVKAGRVPRQSKYLVRHCAPIPEDQRDCVRLVESARMALDSLVLEQ</sequence>
<comment type="caution">
    <text evidence="2">The sequence shown here is derived from an EMBL/GenBank/DDBJ whole genome shotgun (WGS) entry which is preliminary data.</text>
</comment>
<dbReference type="EMBL" id="SRPS01000040">
    <property type="protein sequence ID" value="KAG5972900.1"/>
    <property type="molecule type" value="Genomic_DNA"/>
</dbReference>
<proteinExistence type="predicted"/>
<gene>
    <name evidence="2" type="ORF">E4U56_005612</name>
</gene>
<accession>A0A9P7MYL7</accession>
<organism evidence="2 3">
    <name type="scientific">Claviceps arundinis</name>
    <dbReference type="NCBI Taxonomy" id="1623583"/>
    <lineage>
        <taxon>Eukaryota</taxon>
        <taxon>Fungi</taxon>
        <taxon>Dikarya</taxon>
        <taxon>Ascomycota</taxon>
        <taxon>Pezizomycotina</taxon>
        <taxon>Sordariomycetes</taxon>
        <taxon>Hypocreomycetidae</taxon>
        <taxon>Hypocreales</taxon>
        <taxon>Clavicipitaceae</taxon>
        <taxon>Claviceps</taxon>
    </lineage>
</organism>
<name>A0A9P7MYL7_9HYPO</name>
<evidence type="ECO:0000256" key="1">
    <source>
        <dbReference type="SAM" id="MobiDB-lite"/>
    </source>
</evidence>
<protein>
    <submittedName>
        <fullName evidence="2">Uncharacterized protein</fullName>
    </submittedName>
</protein>
<dbReference type="AlphaFoldDB" id="A0A9P7MYL7"/>
<feature type="region of interest" description="Disordered" evidence="1">
    <location>
        <begin position="1"/>
        <end position="39"/>
    </location>
</feature>
<dbReference type="Proteomes" id="UP000784919">
    <property type="component" value="Unassembled WGS sequence"/>
</dbReference>
<evidence type="ECO:0000313" key="2">
    <source>
        <dbReference type="EMBL" id="KAG5972900.1"/>
    </source>
</evidence>
<feature type="compositionally biased region" description="Polar residues" evidence="1">
    <location>
        <begin position="164"/>
        <end position="175"/>
    </location>
</feature>
<feature type="compositionally biased region" description="Polar residues" evidence="1">
    <location>
        <begin position="21"/>
        <end position="39"/>
    </location>
</feature>
<reference evidence="2" key="1">
    <citation type="journal article" date="2020" name="bioRxiv">
        <title>Whole genome comparisons of ergot fungi reveals the divergence and evolution of species within the genus Claviceps are the result of varying mechanisms driving genome evolution and host range expansion.</title>
        <authorList>
            <person name="Wyka S.A."/>
            <person name="Mondo S.J."/>
            <person name="Liu M."/>
            <person name="Dettman J."/>
            <person name="Nalam V."/>
            <person name="Broders K.D."/>
        </authorList>
    </citation>
    <scope>NUCLEOTIDE SEQUENCE</scope>
    <source>
        <strain evidence="2">CCC 1102</strain>
    </source>
</reference>